<dbReference type="InterPro" id="IPR000160">
    <property type="entry name" value="GGDEF_dom"/>
</dbReference>
<dbReference type="CDD" id="cd00130">
    <property type="entry name" value="PAS"/>
    <property type="match status" value="1"/>
</dbReference>
<dbReference type="InterPro" id="IPR000014">
    <property type="entry name" value="PAS"/>
</dbReference>
<dbReference type="SMART" id="SM00267">
    <property type="entry name" value="GGDEF"/>
    <property type="match status" value="1"/>
</dbReference>
<evidence type="ECO:0000313" key="4">
    <source>
        <dbReference type="EMBL" id="SHJ11279.1"/>
    </source>
</evidence>
<dbReference type="InterPro" id="IPR013656">
    <property type="entry name" value="PAS_4"/>
</dbReference>
<dbReference type="PANTHER" id="PTHR46663:SF4">
    <property type="entry name" value="DIGUANYLATE CYCLASE DGCT-RELATED"/>
    <property type="match status" value="1"/>
</dbReference>
<dbReference type="PANTHER" id="PTHR46663">
    <property type="entry name" value="DIGUANYLATE CYCLASE DGCT-RELATED"/>
    <property type="match status" value="1"/>
</dbReference>
<dbReference type="Proteomes" id="UP000183994">
    <property type="component" value="Unassembled WGS sequence"/>
</dbReference>
<proteinExistence type="predicted"/>
<organism evidence="4 5">
    <name type="scientific">Desulfatibacillum alkenivorans DSM 16219</name>
    <dbReference type="NCBI Taxonomy" id="1121393"/>
    <lineage>
        <taxon>Bacteria</taxon>
        <taxon>Pseudomonadati</taxon>
        <taxon>Thermodesulfobacteriota</taxon>
        <taxon>Desulfobacteria</taxon>
        <taxon>Desulfobacterales</taxon>
        <taxon>Desulfatibacillaceae</taxon>
        <taxon>Desulfatibacillum</taxon>
    </lineage>
</organism>
<dbReference type="Pfam" id="PF00990">
    <property type="entry name" value="GGDEF"/>
    <property type="match status" value="1"/>
</dbReference>
<dbReference type="Gene3D" id="3.30.450.20">
    <property type="entry name" value="PAS domain"/>
    <property type="match status" value="1"/>
</dbReference>
<dbReference type="NCBIfam" id="TIGR00254">
    <property type="entry name" value="GGDEF"/>
    <property type="match status" value="1"/>
</dbReference>
<dbReference type="SMART" id="SM00086">
    <property type="entry name" value="PAC"/>
    <property type="match status" value="1"/>
</dbReference>
<gene>
    <name evidence="4" type="ORF">SAMN02745216_01053</name>
</gene>
<dbReference type="InterPro" id="IPR052163">
    <property type="entry name" value="DGC-Regulatory_Protein"/>
</dbReference>
<feature type="domain" description="GGDEF" evidence="3">
    <location>
        <begin position="171"/>
        <end position="304"/>
    </location>
</feature>
<dbReference type="InterPro" id="IPR029787">
    <property type="entry name" value="Nucleotide_cyclase"/>
</dbReference>
<dbReference type="PROSITE" id="PS50113">
    <property type="entry name" value="PAC"/>
    <property type="match status" value="1"/>
</dbReference>
<evidence type="ECO:0000259" key="2">
    <source>
        <dbReference type="PROSITE" id="PS50113"/>
    </source>
</evidence>
<dbReference type="GO" id="GO:0003824">
    <property type="term" value="F:catalytic activity"/>
    <property type="evidence" value="ECO:0007669"/>
    <property type="project" value="UniProtKB-ARBA"/>
</dbReference>
<dbReference type="Gene3D" id="3.30.70.270">
    <property type="match status" value="1"/>
</dbReference>
<dbReference type="Pfam" id="PF08448">
    <property type="entry name" value="PAS_4"/>
    <property type="match status" value="1"/>
</dbReference>
<feature type="domain" description="PAC" evidence="2">
    <location>
        <begin position="84"/>
        <end position="136"/>
    </location>
</feature>
<dbReference type="RefSeq" id="WP_073473682.1">
    <property type="nucleotide sequence ID" value="NZ_FQZU01000004.1"/>
</dbReference>
<dbReference type="PROSITE" id="PS50112">
    <property type="entry name" value="PAS"/>
    <property type="match status" value="1"/>
</dbReference>
<dbReference type="InterPro" id="IPR035965">
    <property type="entry name" value="PAS-like_dom_sf"/>
</dbReference>
<dbReference type="FunFam" id="3.30.70.270:FF:000001">
    <property type="entry name" value="Diguanylate cyclase domain protein"/>
    <property type="match status" value="1"/>
</dbReference>
<reference evidence="5" key="1">
    <citation type="submission" date="2016-11" db="EMBL/GenBank/DDBJ databases">
        <authorList>
            <person name="Varghese N."/>
            <person name="Submissions S."/>
        </authorList>
    </citation>
    <scope>NUCLEOTIDE SEQUENCE [LARGE SCALE GENOMIC DNA]</scope>
    <source>
        <strain evidence="5">DSM 16219</strain>
    </source>
</reference>
<evidence type="ECO:0000313" key="5">
    <source>
        <dbReference type="Proteomes" id="UP000183994"/>
    </source>
</evidence>
<dbReference type="InterPro" id="IPR001610">
    <property type="entry name" value="PAC"/>
</dbReference>
<dbReference type="PROSITE" id="PS50887">
    <property type="entry name" value="GGDEF"/>
    <property type="match status" value="1"/>
</dbReference>
<dbReference type="STRING" id="1121393.SAMN02745216_01053"/>
<dbReference type="CDD" id="cd01949">
    <property type="entry name" value="GGDEF"/>
    <property type="match status" value="1"/>
</dbReference>
<dbReference type="InterPro" id="IPR043128">
    <property type="entry name" value="Rev_trsase/Diguanyl_cyclase"/>
</dbReference>
<dbReference type="InterPro" id="IPR000700">
    <property type="entry name" value="PAS-assoc_C"/>
</dbReference>
<dbReference type="OrthoDB" id="9790367at2"/>
<protein>
    <submittedName>
        <fullName evidence="4">PAS domain S-box-containing protein/diguanylate cyclase (GGDEF) domain-containing protein</fullName>
    </submittedName>
</protein>
<sequence length="304" mass="34192">MFEDGQFRKDILDNLFDGVYCVNRDRIITYWSESTAQLTGFSAQEVVGRSCHENRVMYVDNWGHNLCEAGMCPAMKTMHDGILREITVSYHHKDGHLVPAQARILPLHDKKGRITGVVEIFQDATPVLREREKAKELEDLALNDPLTRVANRNCGEARLEAKLNEFRRYGWPFGILFCDVDKFKQVNDTYGHDVGDLVLKAVAKTLSGNLRASDIVCRWGGDEFLVILPNIDLQTLSQIAEKVLRIIEKSRVTIGSGDNQRIVKVTSSIGGTVARLDDTVESLLKRADELMYRSKRAGANQAAV</sequence>
<dbReference type="NCBIfam" id="TIGR00229">
    <property type="entry name" value="sensory_box"/>
    <property type="match status" value="1"/>
</dbReference>
<keyword evidence="5" id="KW-1185">Reference proteome</keyword>
<evidence type="ECO:0000259" key="1">
    <source>
        <dbReference type="PROSITE" id="PS50112"/>
    </source>
</evidence>
<dbReference type="SUPFAM" id="SSF55785">
    <property type="entry name" value="PYP-like sensor domain (PAS domain)"/>
    <property type="match status" value="1"/>
</dbReference>
<dbReference type="AlphaFoldDB" id="A0A1M6GMY9"/>
<dbReference type="SUPFAM" id="SSF55073">
    <property type="entry name" value="Nucleotide cyclase"/>
    <property type="match status" value="1"/>
</dbReference>
<evidence type="ECO:0000259" key="3">
    <source>
        <dbReference type="PROSITE" id="PS50887"/>
    </source>
</evidence>
<dbReference type="SMART" id="SM00091">
    <property type="entry name" value="PAS"/>
    <property type="match status" value="1"/>
</dbReference>
<name>A0A1M6GMY9_9BACT</name>
<feature type="domain" description="PAS" evidence="1">
    <location>
        <begin position="4"/>
        <end position="50"/>
    </location>
</feature>
<accession>A0A1M6GMY9</accession>
<dbReference type="EMBL" id="FQZU01000004">
    <property type="protein sequence ID" value="SHJ11279.1"/>
    <property type="molecule type" value="Genomic_DNA"/>
</dbReference>